<keyword evidence="2" id="KW-1185">Reference proteome</keyword>
<protein>
    <submittedName>
        <fullName evidence="1">Uncharacterized protein</fullName>
    </submittedName>
</protein>
<proteinExistence type="predicted"/>
<comment type="caution">
    <text evidence="1">The sequence shown here is derived from an EMBL/GenBank/DDBJ whole genome shotgun (WGS) entry which is preliminary data.</text>
</comment>
<evidence type="ECO:0000313" key="2">
    <source>
        <dbReference type="Proteomes" id="UP000004893"/>
    </source>
</evidence>
<evidence type="ECO:0000313" key="1">
    <source>
        <dbReference type="EMBL" id="EEG75255.1"/>
    </source>
</evidence>
<reference evidence="1" key="2">
    <citation type="submission" date="2013-06" db="EMBL/GenBank/DDBJ databases">
        <title>Draft genome sequence of Clostridium hylemonae (DSM 15053).</title>
        <authorList>
            <person name="Sudarsanam P."/>
            <person name="Ley R."/>
            <person name="Guruge J."/>
            <person name="Turnbaugh P.J."/>
            <person name="Mahowald M."/>
            <person name="Liep D."/>
            <person name="Gordon J."/>
        </authorList>
    </citation>
    <scope>NUCLEOTIDE SEQUENCE</scope>
    <source>
        <strain evidence="1">DSM 15053</strain>
    </source>
</reference>
<name>C0BXE8_9FIRM</name>
<gene>
    <name evidence="1" type="ORF">CLOHYLEM_04485</name>
</gene>
<dbReference type="AlphaFoldDB" id="C0BXE8"/>
<dbReference type="STRING" id="553973.CLOHYLEM_04485"/>
<sequence length="144" mass="15632">MPEDRPDFFAQFGVYGSPESGSSLPFIQLFKEGEGIRLDGDTDILLEPGWLYLVNYLFLATPEPDGFMQIIPRINGSLRGLYSFFAPTGAEKNTSAAGSFTTNEAAASEARLSFHLTYPSTTRNIDISGAVSVTPLIRIKNSGS</sequence>
<dbReference type="HOGENOM" id="CLU_149869_0_0_9"/>
<dbReference type="EMBL" id="ABYI02000012">
    <property type="protein sequence ID" value="EEG75255.1"/>
    <property type="molecule type" value="Genomic_DNA"/>
</dbReference>
<organism evidence="1 2">
    <name type="scientific">[Clostridium] hylemonae DSM 15053</name>
    <dbReference type="NCBI Taxonomy" id="553973"/>
    <lineage>
        <taxon>Bacteria</taxon>
        <taxon>Bacillati</taxon>
        <taxon>Bacillota</taxon>
        <taxon>Clostridia</taxon>
        <taxon>Lachnospirales</taxon>
        <taxon>Lachnospiraceae</taxon>
    </lineage>
</organism>
<accession>C0BXE8</accession>
<dbReference type="eggNOG" id="ENOG50341GD">
    <property type="taxonomic scope" value="Bacteria"/>
</dbReference>
<dbReference type="Proteomes" id="UP000004893">
    <property type="component" value="Unassembled WGS sequence"/>
</dbReference>
<reference evidence="1" key="1">
    <citation type="submission" date="2009-02" db="EMBL/GenBank/DDBJ databases">
        <authorList>
            <person name="Fulton L."/>
            <person name="Clifton S."/>
            <person name="Fulton B."/>
            <person name="Xu J."/>
            <person name="Minx P."/>
            <person name="Pepin K.H."/>
            <person name="Johnson M."/>
            <person name="Bhonagiri V."/>
            <person name="Nash W.E."/>
            <person name="Mardis E.R."/>
            <person name="Wilson R.K."/>
        </authorList>
    </citation>
    <scope>NUCLEOTIDE SEQUENCE [LARGE SCALE GENOMIC DNA]</scope>
    <source>
        <strain evidence="1">DSM 15053</strain>
    </source>
</reference>